<comment type="catalytic activity">
    <reaction evidence="1">
        <text>adenosine(2030) in 23S rRNA + S-adenosyl-L-methionine = N(6)-methyladenosine(2030) in 23S rRNA + S-adenosyl-L-homocysteine + H(+)</text>
        <dbReference type="Rhea" id="RHEA:43736"/>
        <dbReference type="Rhea" id="RHEA-COMP:10668"/>
        <dbReference type="Rhea" id="RHEA-COMP:10669"/>
        <dbReference type="ChEBI" id="CHEBI:15378"/>
        <dbReference type="ChEBI" id="CHEBI:57856"/>
        <dbReference type="ChEBI" id="CHEBI:59789"/>
        <dbReference type="ChEBI" id="CHEBI:74411"/>
        <dbReference type="ChEBI" id="CHEBI:74449"/>
        <dbReference type="EC" id="2.1.1.266"/>
    </reaction>
</comment>
<feature type="binding site" evidence="1">
    <location>
        <begin position="146"/>
        <end position="147"/>
    </location>
    <ligand>
        <name>S-adenosyl-L-methionine</name>
        <dbReference type="ChEBI" id="CHEBI:59789"/>
    </ligand>
</feature>
<keyword evidence="3" id="KW-1185">Reference proteome</keyword>
<keyword evidence="1 2" id="KW-0808">Transferase</keyword>
<reference evidence="2 3" key="1">
    <citation type="submission" date="2020-08" db="EMBL/GenBank/DDBJ databases">
        <title>Aquariorum lacteus gen. nov., sp. nov., a new member of the family Comamonadaceae, isolated from freshwater aquarium.</title>
        <authorList>
            <person name="Chun S.-J."/>
        </authorList>
    </citation>
    <scope>NUCLEOTIDE SEQUENCE [LARGE SCALE GENOMIC DNA]</scope>
    <source>
        <strain evidence="2 3">SJAQ100</strain>
    </source>
</reference>
<sequence length="294" mass="32526">MLAYRHAFHAGNHADVLKHLVLVQVLQYMNQKPRPYTLIDTHAGAGAYSLGSAEARKKGEAELGIHRVLAHKARHKPPEAVERYLELLQAFNPGGGLGRYPGSPEIARMLLREDDPLMLYELHPTDVESLARHQIDRRLTRVHRADGFAAPRAHLPPPSRRAVLVMDPSYETRGDYPKVLAAVRETLQRFPETVILVWYPQVQRVEAAELPRRLKSAIEALGKAGAGGKPLGWLHARLTVQAPDAQGFGLAGSGVFLVNPPWTLHEALKTSLPWLAAALAQTDTPSYVLDHRAV</sequence>
<dbReference type="Proteomes" id="UP000586093">
    <property type="component" value="Unassembled WGS sequence"/>
</dbReference>
<evidence type="ECO:0000313" key="2">
    <source>
        <dbReference type="EMBL" id="MBB1162931.1"/>
    </source>
</evidence>
<dbReference type="GO" id="GO:0070475">
    <property type="term" value="P:rRNA base methylation"/>
    <property type="evidence" value="ECO:0007669"/>
    <property type="project" value="UniProtKB-UniRule"/>
</dbReference>
<feature type="active site" description="Proton acceptor" evidence="1">
    <location>
        <position position="167"/>
    </location>
</feature>
<accession>A0A839HU27</accession>
<proteinExistence type="inferred from homology"/>
<dbReference type="AlphaFoldDB" id="A0A839HU27"/>
<comment type="caution">
    <text evidence="2">The sequence shown here is derived from an EMBL/GenBank/DDBJ whole genome shotgun (WGS) entry which is preliminary data.</text>
</comment>
<feature type="site" description="Interaction with substrate rRNA" evidence="1">
    <location>
        <position position="4"/>
    </location>
</feature>
<dbReference type="GO" id="GO:0036307">
    <property type="term" value="F:23S rRNA (adenine(2030)-N(6))-methyltransferase activity"/>
    <property type="evidence" value="ECO:0007669"/>
    <property type="project" value="UniProtKB-UniRule"/>
</dbReference>
<feature type="binding site" evidence="1">
    <location>
        <position position="121"/>
    </location>
    <ligand>
        <name>S-adenosyl-L-methionine</name>
        <dbReference type="ChEBI" id="CHEBI:59789"/>
    </ligand>
</feature>
<gene>
    <name evidence="1" type="primary">rlmJ</name>
    <name evidence="2" type="ORF">H4F90_13180</name>
</gene>
<keyword evidence="1 2" id="KW-0489">Methyltransferase</keyword>
<evidence type="ECO:0000313" key="3">
    <source>
        <dbReference type="Proteomes" id="UP000586093"/>
    </source>
</evidence>
<evidence type="ECO:0000256" key="1">
    <source>
        <dbReference type="HAMAP-Rule" id="MF_00934"/>
    </source>
</evidence>
<name>A0A839HU27_9BURK</name>
<dbReference type="RefSeq" id="WP_182665337.1">
    <property type="nucleotide sequence ID" value="NZ_JACIVI010000005.1"/>
</dbReference>
<keyword evidence="1" id="KW-0694">RNA-binding</keyword>
<dbReference type="EMBL" id="JACIVI010000005">
    <property type="protein sequence ID" value="MBB1162931.1"/>
    <property type="molecule type" value="Genomic_DNA"/>
</dbReference>
<dbReference type="EC" id="2.1.1.266" evidence="1"/>
<comment type="subunit">
    <text evidence="1">Monomer.</text>
</comment>
<dbReference type="GO" id="GO:0003723">
    <property type="term" value="F:RNA binding"/>
    <property type="evidence" value="ECO:0007669"/>
    <property type="project" value="UniProtKB-UniRule"/>
</dbReference>
<feature type="binding site" evidence="1">
    <location>
        <position position="167"/>
    </location>
    <ligand>
        <name>S-adenosyl-L-methionine</name>
        <dbReference type="ChEBI" id="CHEBI:59789"/>
    </ligand>
</feature>
<dbReference type="InterPro" id="IPR007473">
    <property type="entry name" value="RlmJ"/>
</dbReference>
<protein>
    <recommendedName>
        <fullName evidence="1">Ribosomal RNA large subunit methyltransferase J</fullName>
        <ecNumber evidence="1">2.1.1.266</ecNumber>
    </recommendedName>
    <alternativeName>
        <fullName evidence="1">23S rRNA (adenine(2030)-N6)-methyltransferase</fullName>
    </alternativeName>
    <alternativeName>
        <fullName evidence="1">23S rRNA m6A2030 methyltransferase</fullName>
    </alternativeName>
</protein>
<dbReference type="InterPro" id="IPR029063">
    <property type="entry name" value="SAM-dependent_MTases_sf"/>
</dbReference>
<dbReference type="PANTHER" id="PTHR37426:SF1">
    <property type="entry name" value="RIBOSOMAL RNA LARGE SUBUNIT METHYLTRANSFERASE J"/>
    <property type="match status" value="1"/>
</dbReference>
<comment type="function">
    <text evidence="1">Specifically methylates the adenine in position 2030 of 23S rRNA.</text>
</comment>
<keyword evidence="1" id="KW-0698">rRNA processing</keyword>
<dbReference type="PANTHER" id="PTHR37426">
    <property type="entry name" value="RIBOSOMAL RNA LARGE SUBUNIT METHYLTRANSFERASE J"/>
    <property type="match status" value="1"/>
</dbReference>
<dbReference type="Pfam" id="PF04378">
    <property type="entry name" value="RsmJ"/>
    <property type="match status" value="1"/>
</dbReference>
<feature type="binding site" evidence="1">
    <location>
        <position position="19"/>
    </location>
    <ligand>
        <name>S-adenosyl-L-methionine</name>
        <dbReference type="ChEBI" id="CHEBI:59789"/>
    </ligand>
</feature>
<keyword evidence="1" id="KW-0949">S-adenosyl-L-methionine</keyword>
<dbReference type="SUPFAM" id="SSF53335">
    <property type="entry name" value="S-adenosyl-L-methionine-dependent methyltransferases"/>
    <property type="match status" value="1"/>
</dbReference>
<feature type="binding site" evidence="1">
    <location>
        <position position="103"/>
    </location>
    <ligand>
        <name>S-adenosyl-L-methionine</name>
        <dbReference type="ChEBI" id="CHEBI:59789"/>
    </ligand>
</feature>
<dbReference type="Gene3D" id="3.40.50.150">
    <property type="entry name" value="Vaccinia Virus protein VP39"/>
    <property type="match status" value="1"/>
</dbReference>
<organism evidence="2 3">
    <name type="scientific">Aquariibacter albus</name>
    <dbReference type="NCBI Taxonomy" id="2759899"/>
    <lineage>
        <taxon>Bacteria</taxon>
        <taxon>Pseudomonadati</taxon>
        <taxon>Pseudomonadota</taxon>
        <taxon>Betaproteobacteria</taxon>
        <taxon>Burkholderiales</taxon>
        <taxon>Sphaerotilaceae</taxon>
        <taxon>Aquariibacter</taxon>
    </lineage>
</organism>
<feature type="binding site" evidence="1">
    <location>
        <position position="42"/>
    </location>
    <ligand>
        <name>S-adenosyl-L-methionine</name>
        <dbReference type="ChEBI" id="CHEBI:59789"/>
    </ligand>
</feature>
<comment type="similarity">
    <text evidence="1">Belongs to the RlmJ family.</text>
</comment>
<dbReference type="HAMAP" id="MF_00934">
    <property type="entry name" value="23SrRNA_methyltr_J"/>
    <property type="match status" value="1"/>
</dbReference>
<dbReference type="GO" id="GO:0005829">
    <property type="term" value="C:cytosol"/>
    <property type="evidence" value="ECO:0007669"/>
    <property type="project" value="TreeGrafter"/>
</dbReference>